<dbReference type="Proteomes" id="UP000501090">
    <property type="component" value="Chromosome"/>
</dbReference>
<name>A0A6M9PBU8_9BURK</name>
<dbReference type="SUPFAM" id="SSF58104">
    <property type="entry name" value="Methyl-accepting chemotaxis protein (MCP) signaling domain"/>
    <property type="match status" value="1"/>
</dbReference>
<dbReference type="PANTHER" id="PTHR32089">
    <property type="entry name" value="METHYL-ACCEPTING CHEMOTAXIS PROTEIN MCPB"/>
    <property type="match status" value="1"/>
</dbReference>
<dbReference type="EMBL" id="CP028940">
    <property type="protein sequence ID" value="QKM60180.1"/>
    <property type="molecule type" value="Genomic_DNA"/>
</dbReference>
<evidence type="ECO:0000256" key="1">
    <source>
        <dbReference type="ARBA" id="ARBA00023224"/>
    </source>
</evidence>
<dbReference type="PANTHER" id="PTHR32089:SF112">
    <property type="entry name" value="LYSOZYME-LIKE PROTEIN-RELATED"/>
    <property type="match status" value="1"/>
</dbReference>
<evidence type="ECO:0000259" key="4">
    <source>
        <dbReference type="PROSITE" id="PS50111"/>
    </source>
</evidence>
<dbReference type="GO" id="GO:0016020">
    <property type="term" value="C:membrane"/>
    <property type="evidence" value="ECO:0007669"/>
    <property type="project" value="InterPro"/>
</dbReference>
<proteinExistence type="predicted"/>
<reference evidence="5 6" key="1">
    <citation type="submission" date="2018-04" db="EMBL/GenBank/DDBJ databases">
        <title>Polynucleobacter sp. UK-Long2-W17 genome.</title>
        <authorList>
            <person name="Hahn M.W."/>
        </authorList>
    </citation>
    <scope>NUCLEOTIDE SEQUENCE [LARGE SCALE GENOMIC DNA]</scope>
    <source>
        <strain evidence="5 6">UK-Long2-W17</strain>
    </source>
</reference>
<keyword evidence="6" id="KW-1185">Reference proteome</keyword>
<gene>
    <name evidence="5" type="ORF">DN92_03490</name>
</gene>
<dbReference type="GO" id="GO:0007165">
    <property type="term" value="P:signal transduction"/>
    <property type="evidence" value="ECO:0007669"/>
    <property type="project" value="UniProtKB-KW"/>
</dbReference>
<feature type="domain" description="Methyl-accepting transducer" evidence="4">
    <location>
        <begin position="222"/>
        <end position="458"/>
    </location>
</feature>
<feature type="transmembrane region" description="Helical" evidence="3">
    <location>
        <begin position="12"/>
        <end position="29"/>
    </location>
</feature>
<dbReference type="SMART" id="SM00283">
    <property type="entry name" value="MA"/>
    <property type="match status" value="1"/>
</dbReference>
<organism evidence="5 6">
    <name type="scientific">Polynucleobacter arcticus</name>
    <dbReference type="NCBI Taxonomy" id="1743165"/>
    <lineage>
        <taxon>Bacteria</taxon>
        <taxon>Pseudomonadati</taxon>
        <taxon>Pseudomonadota</taxon>
        <taxon>Betaproteobacteria</taxon>
        <taxon>Burkholderiales</taxon>
        <taxon>Burkholderiaceae</taxon>
        <taxon>Polynucleobacter</taxon>
    </lineage>
</organism>
<dbReference type="PROSITE" id="PS50111">
    <property type="entry name" value="CHEMOTAXIS_TRANSDUC_2"/>
    <property type="match status" value="1"/>
</dbReference>
<keyword evidence="3" id="KW-1133">Transmembrane helix</keyword>
<evidence type="ECO:0000313" key="6">
    <source>
        <dbReference type="Proteomes" id="UP000501090"/>
    </source>
</evidence>
<evidence type="ECO:0000313" key="5">
    <source>
        <dbReference type="EMBL" id="QKM60180.1"/>
    </source>
</evidence>
<dbReference type="KEGG" id="pard:DN92_03490"/>
<protein>
    <recommendedName>
        <fullName evidence="4">Methyl-accepting transducer domain-containing protein</fullName>
    </recommendedName>
</protein>
<keyword evidence="3" id="KW-0812">Transmembrane</keyword>
<evidence type="ECO:0000256" key="2">
    <source>
        <dbReference type="PROSITE-ProRule" id="PRU00284"/>
    </source>
</evidence>
<keyword evidence="3" id="KW-0472">Membrane</keyword>
<feature type="transmembrane region" description="Helical" evidence="3">
    <location>
        <begin position="192"/>
        <end position="215"/>
    </location>
</feature>
<accession>A0A6M9PBU8</accession>
<dbReference type="RefSeq" id="WP_173959951.1">
    <property type="nucleotide sequence ID" value="NZ_CBCSCC010000003.1"/>
</dbReference>
<dbReference type="InterPro" id="IPR004089">
    <property type="entry name" value="MCPsignal_dom"/>
</dbReference>
<evidence type="ECO:0000256" key="3">
    <source>
        <dbReference type="SAM" id="Phobius"/>
    </source>
</evidence>
<keyword evidence="1 2" id="KW-0807">Transducer</keyword>
<dbReference type="Pfam" id="PF00015">
    <property type="entry name" value="MCPsignal"/>
    <property type="match status" value="1"/>
</dbReference>
<dbReference type="AlphaFoldDB" id="A0A6M9PBU8"/>
<dbReference type="Gene3D" id="1.10.287.950">
    <property type="entry name" value="Methyl-accepting chemotaxis protein"/>
    <property type="match status" value="1"/>
</dbReference>
<sequence length="489" mass="52663">MLDKLTLRWKLGLSYLIPLLILLTVVLFNQTKMNTAVENSVKLNVGANTTPYIYKLYDAQLRMVRATYAYILINGNQGIEQGYPKKIYQDSLATANEMIGYLAKEDVNPKLDADIMNMKANTQTITRETAKLIQMVDAGQGKEAIEEVKKGELIRIARNTDSIADLATDTDAGIRKILRQEVTNSVKSAQSLILVGTLLTIALLVVFGAMVTIYLSRDIAVNSSQLSVTATQIATTLLQHEKAVTQQGSSVAETSSTVEELVSSARLSSEQADSAAIAAKTAQETTLKGLDLVTRNQVEMASLEDKMASIAKQILSLSEQAGQIGNISKLVGELAGETNMLALNAAVEAARAGEHGKGFAVVASEIRKLADQSKQSAEKASQIVADIQKSTNTMVMTAEDGTKTTHQASESVSEAAKAFDALRKLSEGVFQNAQQVLLNSKQQSAALIQINEAMQNINNGSREMIAGTAQARVGVETLTKVADHLRKMV</sequence>